<dbReference type="Ensembl" id="ENSCSAVT00000011579.1">
    <property type="protein sequence ID" value="ENSCSAVP00000011446.1"/>
    <property type="gene ID" value="ENSCSAVG00000006705.1"/>
</dbReference>
<dbReference type="HOGENOM" id="CLU_1916337_0_0_1"/>
<reference evidence="2" key="2">
    <citation type="submission" date="2025-08" db="UniProtKB">
        <authorList>
            <consortium name="Ensembl"/>
        </authorList>
    </citation>
    <scope>IDENTIFICATION</scope>
</reference>
<dbReference type="AlphaFoldDB" id="H2Z1I4"/>
<proteinExistence type="predicted"/>
<keyword evidence="3" id="KW-1185">Reference proteome</keyword>
<dbReference type="InParanoid" id="H2Z1I4"/>
<sequence>MTGMQRSSTSLSNLWMPVGIFVVVGLTFGLLYGMDLISGKGSRKFTYTQYLEASLTCSDQFFVSLLAENNFFDDQNTNTATRKFCSAWGKYVNCRRKAASYTELTSYIWKNGTLVMAMCPGGHNTTDEMSVV</sequence>
<organism evidence="2 3">
    <name type="scientific">Ciona savignyi</name>
    <name type="common">Pacific transparent sea squirt</name>
    <dbReference type="NCBI Taxonomy" id="51511"/>
    <lineage>
        <taxon>Eukaryota</taxon>
        <taxon>Metazoa</taxon>
        <taxon>Chordata</taxon>
        <taxon>Tunicata</taxon>
        <taxon>Ascidiacea</taxon>
        <taxon>Phlebobranchia</taxon>
        <taxon>Cionidae</taxon>
        <taxon>Ciona</taxon>
    </lineage>
</organism>
<dbReference type="Proteomes" id="UP000007875">
    <property type="component" value="Unassembled WGS sequence"/>
</dbReference>
<keyword evidence="1" id="KW-0472">Membrane</keyword>
<protein>
    <submittedName>
        <fullName evidence="2">Uncharacterized protein</fullName>
    </submittedName>
</protein>
<evidence type="ECO:0000256" key="1">
    <source>
        <dbReference type="SAM" id="Phobius"/>
    </source>
</evidence>
<dbReference type="OMA" id="ELTSYIW"/>
<accession>H2Z1I4</accession>
<keyword evidence="1" id="KW-0812">Transmembrane</keyword>
<keyword evidence="1" id="KW-1133">Transmembrane helix</keyword>
<evidence type="ECO:0000313" key="2">
    <source>
        <dbReference type="Ensembl" id="ENSCSAVP00000011446.1"/>
    </source>
</evidence>
<name>H2Z1I4_CIOSA</name>
<feature type="transmembrane region" description="Helical" evidence="1">
    <location>
        <begin position="14"/>
        <end position="34"/>
    </location>
</feature>
<dbReference type="GeneTree" id="ENSGT00390000002585"/>
<evidence type="ECO:0000313" key="3">
    <source>
        <dbReference type="Proteomes" id="UP000007875"/>
    </source>
</evidence>
<reference evidence="3" key="1">
    <citation type="submission" date="2003-08" db="EMBL/GenBank/DDBJ databases">
        <authorList>
            <person name="Birren B."/>
            <person name="Nusbaum C."/>
            <person name="Abebe A."/>
            <person name="Abouelleil A."/>
            <person name="Adekoya E."/>
            <person name="Ait-zahra M."/>
            <person name="Allen N."/>
            <person name="Allen T."/>
            <person name="An P."/>
            <person name="Anderson M."/>
            <person name="Anderson S."/>
            <person name="Arachchi H."/>
            <person name="Armbruster J."/>
            <person name="Bachantsang P."/>
            <person name="Baldwin J."/>
            <person name="Barry A."/>
            <person name="Bayul T."/>
            <person name="Blitshsteyn B."/>
            <person name="Bloom T."/>
            <person name="Blye J."/>
            <person name="Boguslavskiy L."/>
            <person name="Borowsky M."/>
            <person name="Boukhgalter B."/>
            <person name="Brunache A."/>
            <person name="Butler J."/>
            <person name="Calixte N."/>
            <person name="Calvo S."/>
            <person name="Camarata J."/>
            <person name="Campo K."/>
            <person name="Chang J."/>
            <person name="Cheshatsang Y."/>
            <person name="Citroen M."/>
            <person name="Collymore A."/>
            <person name="Considine T."/>
            <person name="Cook A."/>
            <person name="Cooke P."/>
            <person name="Corum B."/>
            <person name="Cuomo C."/>
            <person name="David R."/>
            <person name="Dawoe T."/>
            <person name="Degray S."/>
            <person name="Dodge S."/>
            <person name="Dooley K."/>
            <person name="Dorje P."/>
            <person name="Dorjee K."/>
            <person name="Dorris L."/>
            <person name="Duffey N."/>
            <person name="Dupes A."/>
            <person name="Elkins T."/>
            <person name="Engels R."/>
            <person name="Erickson J."/>
            <person name="Farina A."/>
            <person name="Faro S."/>
            <person name="Ferreira P."/>
            <person name="Fischer H."/>
            <person name="Fitzgerald M."/>
            <person name="Foley K."/>
            <person name="Gage D."/>
            <person name="Galagan J."/>
            <person name="Gearin G."/>
            <person name="Gnerre S."/>
            <person name="Gnirke A."/>
            <person name="Goyette A."/>
            <person name="Graham J."/>
            <person name="Grandbois E."/>
            <person name="Gyaltsen K."/>
            <person name="Hafez N."/>
            <person name="Hagopian D."/>
            <person name="Hagos B."/>
            <person name="Hall J."/>
            <person name="Hatcher B."/>
            <person name="Heller A."/>
            <person name="Higgins H."/>
            <person name="Honan T."/>
            <person name="Horn A."/>
            <person name="Houde N."/>
            <person name="Hughes L."/>
            <person name="Hulme W."/>
            <person name="Husby E."/>
            <person name="Iliev I."/>
            <person name="Jaffe D."/>
            <person name="Jones C."/>
            <person name="Kamal M."/>
            <person name="Kamat A."/>
            <person name="Kamvysselis M."/>
            <person name="Karlsson E."/>
            <person name="Kells C."/>
            <person name="Kieu A."/>
            <person name="Kisner P."/>
            <person name="Kodira C."/>
            <person name="Kulbokas E."/>
            <person name="Labutti K."/>
            <person name="Lama D."/>
            <person name="Landers T."/>
            <person name="Leger J."/>
            <person name="Levine S."/>
            <person name="Lewis D."/>
            <person name="Lewis T."/>
            <person name="Lindblad-toh K."/>
            <person name="Liu X."/>
            <person name="Lokyitsang T."/>
            <person name="Lokyitsang Y."/>
            <person name="Lucien O."/>
            <person name="Lui A."/>
            <person name="Ma L.J."/>
            <person name="Mabbitt R."/>
            <person name="Macdonald J."/>
            <person name="Maclean C."/>
            <person name="Major J."/>
            <person name="Manning J."/>
            <person name="Marabella R."/>
            <person name="Maru K."/>
            <person name="Matthews C."/>
            <person name="Mauceli E."/>
            <person name="Mccarthy M."/>
            <person name="Mcdonough S."/>
            <person name="Mcghee T."/>
            <person name="Meldrim J."/>
            <person name="Meneus L."/>
            <person name="Mesirov J."/>
            <person name="Mihalev A."/>
            <person name="Mihova T."/>
            <person name="Mikkelsen T."/>
            <person name="Mlenga V."/>
            <person name="Moru K."/>
            <person name="Mozes J."/>
            <person name="Mulrain L."/>
            <person name="Munson G."/>
            <person name="Naylor J."/>
            <person name="Newes C."/>
            <person name="Nguyen C."/>
            <person name="Nguyen N."/>
            <person name="Nguyen T."/>
            <person name="Nicol R."/>
            <person name="Nielsen C."/>
            <person name="Nizzari M."/>
            <person name="Norbu C."/>
            <person name="Norbu N."/>
            <person name="O'donnell P."/>
            <person name="Okoawo O."/>
            <person name="O'leary S."/>
            <person name="Omotosho B."/>
            <person name="O'neill K."/>
            <person name="Osman S."/>
            <person name="Parker S."/>
            <person name="Perrin D."/>
            <person name="Phunkhang P."/>
            <person name="Piqani B."/>
            <person name="Purcell S."/>
            <person name="Rachupka T."/>
            <person name="Ramasamy U."/>
            <person name="Rameau R."/>
            <person name="Ray V."/>
            <person name="Raymond C."/>
            <person name="Retta R."/>
            <person name="Richardson S."/>
            <person name="Rise C."/>
            <person name="Rodriguez J."/>
            <person name="Rogers J."/>
            <person name="Rogov P."/>
            <person name="Rutman M."/>
            <person name="Schupbach R."/>
            <person name="Seaman C."/>
            <person name="Settipalli S."/>
            <person name="Sharpe T."/>
            <person name="Sheridan J."/>
            <person name="Sherpa N."/>
            <person name="Shi J."/>
            <person name="Smirnov S."/>
            <person name="Smith C."/>
            <person name="Sougnez C."/>
            <person name="Spencer B."/>
            <person name="Stalker J."/>
            <person name="Stange-thomann N."/>
            <person name="Stavropoulos S."/>
            <person name="Stetson K."/>
            <person name="Stone C."/>
            <person name="Stone S."/>
            <person name="Stubbs M."/>
            <person name="Talamas J."/>
            <person name="Tchuinga P."/>
            <person name="Tenzing P."/>
            <person name="Tesfaye S."/>
            <person name="Theodore J."/>
            <person name="Thoulutsang Y."/>
            <person name="Topham K."/>
            <person name="Towey S."/>
            <person name="Tsamla T."/>
            <person name="Tsomo N."/>
            <person name="Vallee D."/>
            <person name="Vassiliev H."/>
            <person name="Venkataraman V."/>
            <person name="Vinson J."/>
            <person name="Vo A."/>
            <person name="Wade C."/>
            <person name="Wang S."/>
            <person name="Wangchuk T."/>
            <person name="Wangdi T."/>
            <person name="Whittaker C."/>
            <person name="Wilkinson J."/>
            <person name="Wu Y."/>
            <person name="Wyman D."/>
            <person name="Yadav S."/>
            <person name="Yang S."/>
            <person name="Yang X."/>
            <person name="Yeager S."/>
            <person name="Yee E."/>
            <person name="Young G."/>
            <person name="Zainoun J."/>
            <person name="Zembeck L."/>
            <person name="Zimmer A."/>
            <person name="Zody M."/>
            <person name="Lander E."/>
        </authorList>
    </citation>
    <scope>NUCLEOTIDE SEQUENCE [LARGE SCALE GENOMIC DNA]</scope>
</reference>
<reference evidence="2" key="3">
    <citation type="submission" date="2025-09" db="UniProtKB">
        <authorList>
            <consortium name="Ensembl"/>
        </authorList>
    </citation>
    <scope>IDENTIFICATION</scope>
</reference>